<dbReference type="GO" id="GO:0006227">
    <property type="term" value="P:dUDP biosynthetic process"/>
    <property type="evidence" value="ECO:0007669"/>
    <property type="project" value="TreeGrafter"/>
</dbReference>
<dbReference type="InterPro" id="IPR027417">
    <property type="entry name" value="P-loop_NTPase"/>
</dbReference>
<dbReference type="SUPFAM" id="SSF52540">
    <property type="entry name" value="P-loop containing nucleoside triphosphate hydrolases"/>
    <property type="match status" value="1"/>
</dbReference>
<evidence type="ECO:0000313" key="13">
    <source>
        <dbReference type="Proteomes" id="UP001206128"/>
    </source>
</evidence>
<dbReference type="Proteomes" id="UP001206128">
    <property type="component" value="Unassembled WGS sequence"/>
</dbReference>
<sequence>MGRLVVIEGVDGAGKRTLAQGLTDVVTERGGTVARLAFPRYDDDVHAQLVRDALHGRLGGLGESVYGMGVLYALDRRAAADEVRDLLRHHDLVLLDRYTASNAAYGAARLRQDADGEFVRWVWELEVDRFGLPVPDAHLLLRVPAEVAAERAARREREEADRARDNYETDAGLQRRCAAVYEGLAERNWLAPWRVLDGTSTVDHRAVVDALEQAVAG</sequence>
<dbReference type="Pfam" id="PF02223">
    <property type="entry name" value="Thymidylate_kin"/>
    <property type="match status" value="1"/>
</dbReference>
<comment type="catalytic activity">
    <reaction evidence="9 10">
        <text>dTMP + ATP = dTDP + ADP</text>
        <dbReference type="Rhea" id="RHEA:13517"/>
        <dbReference type="ChEBI" id="CHEBI:30616"/>
        <dbReference type="ChEBI" id="CHEBI:58369"/>
        <dbReference type="ChEBI" id="CHEBI:63528"/>
        <dbReference type="ChEBI" id="CHEBI:456216"/>
        <dbReference type="EC" id="2.7.4.9"/>
    </reaction>
</comment>
<keyword evidence="7 10" id="KW-0418">Kinase</keyword>
<dbReference type="InterPro" id="IPR018094">
    <property type="entry name" value="Thymidylate_kinase"/>
</dbReference>
<dbReference type="EMBL" id="JAMTCK010000012">
    <property type="protein sequence ID" value="MCP2167961.1"/>
    <property type="molecule type" value="Genomic_DNA"/>
</dbReference>
<gene>
    <name evidence="10" type="primary">tmk</name>
    <name evidence="12" type="ORF">LX83_004835</name>
</gene>
<accession>A0AAE3KH55</accession>
<dbReference type="Gene3D" id="3.40.50.300">
    <property type="entry name" value="P-loop containing nucleotide triphosphate hydrolases"/>
    <property type="match status" value="1"/>
</dbReference>
<keyword evidence="8 10" id="KW-0067">ATP-binding</keyword>
<feature type="domain" description="Thymidylate kinase-like" evidence="11">
    <location>
        <begin position="7"/>
        <end position="162"/>
    </location>
</feature>
<evidence type="ECO:0000256" key="9">
    <source>
        <dbReference type="ARBA" id="ARBA00048743"/>
    </source>
</evidence>
<evidence type="ECO:0000256" key="2">
    <source>
        <dbReference type="ARBA" id="ARBA00012980"/>
    </source>
</evidence>
<dbReference type="AlphaFoldDB" id="A0AAE3KH55"/>
<evidence type="ECO:0000256" key="1">
    <source>
        <dbReference type="ARBA" id="ARBA00009776"/>
    </source>
</evidence>
<comment type="similarity">
    <text evidence="1 10">Belongs to the thymidylate kinase family.</text>
</comment>
<evidence type="ECO:0000256" key="5">
    <source>
        <dbReference type="ARBA" id="ARBA00022727"/>
    </source>
</evidence>
<comment type="caution">
    <text evidence="12">The sequence shown here is derived from an EMBL/GenBank/DDBJ whole genome shotgun (WGS) entry which is preliminary data.</text>
</comment>
<evidence type="ECO:0000256" key="3">
    <source>
        <dbReference type="ARBA" id="ARBA00017144"/>
    </source>
</evidence>
<dbReference type="InterPro" id="IPR039430">
    <property type="entry name" value="Thymidylate_kin-like_dom"/>
</dbReference>
<evidence type="ECO:0000259" key="11">
    <source>
        <dbReference type="Pfam" id="PF02223"/>
    </source>
</evidence>
<comment type="caution">
    <text evidence="10">Lacks conserved residue(s) required for the propagation of feature annotation.</text>
</comment>
<dbReference type="EC" id="2.7.4.9" evidence="2 10"/>
<keyword evidence="5 10" id="KW-0545">Nucleotide biosynthesis</keyword>
<evidence type="ECO:0000256" key="7">
    <source>
        <dbReference type="ARBA" id="ARBA00022777"/>
    </source>
</evidence>
<dbReference type="GO" id="GO:0005524">
    <property type="term" value="F:ATP binding"/>
    <property type="evidence" value="ECO:0007669"/>
    <property type="project" value="UniProtKB-UniRule"/>
</dbReference>
<dbReference type="GO" id="GO:0006233">
    <property type="term" value="P:dTDP biosynthetic process"/>
    <property type="evidence" value="ECO:0007669"/>
    <property type="project" value="InterPro"/>
</dbReference>
<evidence type="ECO:0000256" key="4">
    <source>
        <dbReference type="ARBA" id="ARBA00022679"/>
    </source>
</evidence>
<keyword evidence="13" id="KW-1185">Reference proteome</keyword>
<evidence type="ECO:0000256" key="10">
    <source>
        <dbReference type="HAMAP-Rule" id="MF_00165"/>
    </source>
</evidence>
<keyword evidence="4 10" id="KW-0808">Transferase</keyword>
<dbReference type="GO" id="GO:0006235">
    <property type="term" value="P:dTTP biosynthetic process"/>
    <property type="evidence" value="ECO:0007669"/>
    <property type="project" value="UniProtKB-UniRule"/>
</dbReference>
<evidence type="ECO:0000256" key="8">
    <source>
        <dbReference type="ARBA" id="ARBA00022840"/>
    </source>
</evidence>
<comment type="function">
    <text evidence="10">Phosphorylation of dTMP to form dTDP in both de novo and salvage pathways of dTTP synthesis.</text>
</comment>
<reference evidence="12" key="1">
    <citation type="submission" date="2022-06" db="EMBL/GenBank/DDBJ databases">
        <title>Genomic Encyclopedia of Archaeal and Bacterial Type Strains, Phase II (KMG-II): from individual species to whole genera.</title>
        <authorList>
            <person name="Goeker M."/>
        </authorList>
    </citation>
    <scope>NUCLEOTIDE SEQUENCE</scope>
    <source>
        <strain evidence="12">DSM 43935</strain>
    </source>
</reference>
<dbReference type="NCBIfam" id="NF005923">
    <property type="entry name" value="PRK07933.1"/>
    <property type="match status" value="1"/>
</dbReference>
<evidence type="ECO:0000256" key="6">
    <source>
        <dbReference type="ARBA" id="ARBA00022741"/>
    </source>
</evidence>
<dbReference type="HAMAP" id="MF_00165">
    <property type="entry name" value="Thymidylate_kinase"/>
    <property type="match status" value="1"/>
</dbReference>
<keyword evidence="6 10" id="KW-0547">Nucleotide-binding</keyword>
<dbReference type="RefSeq" id="WP_253775356.1">
    <property type="nucleotide sequence ID" value="NZ_JAMTCK010000012.1"/>
</dbReference>
<dbReference type="GO" id="GO:0004798">
    <property type="term" value="F:dTMP kinase activity"/>
    <property type="evidence" value="ECO:0007669"/>
    <property type="project" value="UniProtKB-UniRule"/>
</dbReference>
<dbReference type="GO" id="GO:0005829">
    <property type="term" value="C:cytosol"/>
    <property type="evidence" value="ECO:0007669"/>
    <property type="project" value="TreeGrafter"/>
</dbReference>
<protein>
    <recommendedName>
        <fullName evidence="3 10">Thymidylate kinase</fullName>
        <ecNumber evidence="2 10">2.7.4.9</ecNumber>
    </recommendedName>
    <alternativeName>
        <fullName evidence="10">dTMP kinase</fullName>
    </alternativeName>
</protein>
<organism evidence="12 13">
    <name type="scientific">Goodfellowiella coeruleoviolacea</name>
    <dbReference type="NCBI Taxonomy" id="334858"/>
    <lineage>
        <taxon>Bacteria</taxon>
        <taxon>Bacillati</taxon>
        <taxon>Actinomycetota</taxon>
        <taxon>Actinomycetes</taxon>
        <taxon>Pseudonocardiales</taxon>
        <taxon>Pseudonocardiaceae</taxon>
        <taxon>Goodfellowiella</taxon>
    </lineage>
</organism>
<proteinExistence type="inferred from homology"/>
<dbReference type="PANTHER" id="PTHR10344">
    <property type="entry name" value="THYMIDYLATE KINASE"/>
    <property type="match status" value="1"/>
</dbReference>
<evidence type="ECO:0000313" key="12">
    <source>
        <dbReference type="EMBL" id="MCP2167961.1"/>
    </source>
</evidence>
<dbReference type="PANTHER" id="PTHR10344:SF4">
    <property type="entry name" value="UMP-CMP KINASE 2, MITOCHONDRIAL"/>
    <property type="match status" value="1"/>
</dbReference>
<name>A0AAE3KH55_9PSEU</name>